<dbReference type="SUPFAM" id="SSF54909">
    <property type="entry name" value="Dimeric alpha+beta barrel"/>
    <property type="match status" value="1"/>
</dbReference>
<protein>
    <recommendedName>
        <fullName evidence="3">YCII-related domain-containing protein</fullName>
    </recommendedName>
</protein>
<evidence type="ECO:0000313" key="1">
    <source>
        <dbReference type="EMBL" id="RKR81522.1"/>
    </source>
</evidence>
<dbReference type="RefSeq" id="WP_121197211.1">
    <property type="nucleotide sequence ID" value="NZ_RBKU01000001.1"/>
</dbReference>
<dbReference type="InterPro" id="IPR011008">
    <property type="entry name" value="Dimeric_a/b-barrel"/>
</dbReference>
<evidence type="ECO:0000313" key="2">
    <source>
        <dbReference type="Proteomes" id="UP000268007"/>
    </source>
</evidence>
<organism evidence="1 2">
    <name type="scientific">Mucilaginibacter gracilis</name>
    <dbReference type="NCBI Taxonomy" id="423350"/>
    <lineage>
        <taxon>Bacteria</taxon>
        <taxon>Pseudomonadati</taxon>
        <taxon>Bacteroidota</taxon>
        <taxon>Sphingobacteriia</taxon>
        <taxon>Sphingobacteriales</taxon>
        <taxon>Sphingobacteriaceae</taxon>
        <taxon>Mucilaginibacter</taxon>
    </lineage>
</organism>
<keyword evidence="2" id="KW-1185">Reference proteome</keyword>
<gene>
    <name evidence="1" type="ORF">BDD43_1669</name>
</gene>
<evidence type="ECO:0008006" key="3">
    <source>
        <dbReference type="Google" id="ProtNLM"/>
    </source>
</evidence>
<sequence>MIDYKNPHQVMLFFEQKQPKNKTENSECLTQQLNYYQKLKSNGKVTVSGDLYNENKIFVILTVSCDSELEDIINNDPALKQNISELVRAMPFVTV</sequence>
<dbReference type="AlphaFoldDB" id="A0A495IY79"/>
<dbReference type="Proteomes" id="UP000268007">
    <property type="component" value="Unassembled WGS sequence"/>
</dbReference>
<proteinExistence type="predicted"/>
<accession>A0A495IY79</accession>
<dbReference type="OrthoDB" id="796744at2"/>
<reference evidence="1 2" key="1">
    <citation type="submission" date="2018-10" db="EMBL/GenBank/DDBJ databases">
        <title>Genomic Encyclopedia of Archaeal and Bacterial Type Strains, Phase II (KMG-II): from individual species to whole genera.</title>
        <authorList>
            <person name="Goeker M."/>
        </authorList>
    </citation>
    <scope>NUCLEOTIDE SEQUENCE [LARGE SCALE GENOMIC DNA]</scope>
    <source>
        <strain evidence="1 2">DSM 18602</strain>
    </source>
</reference>
<comment type="caution">
    <text evidence="1">The sequence shown here is derived from an EMBL/GenBank/DDBJ whole genome shotgun (WGS) entry which is preliminary data.</text>
</comment>
<dbReference type="EMBL" id="RBKU01000001">
    <property type="protein sequence ID" value="RKR81522.1"/>
    <property type="molecule type" value="Genomic_DNA"/>
</dbReference>
<name>A0A495IY79_9SPHI</name>